<accession>A0A1B6EQ71</accession>
<feature type="domain" description="NUMB" evidence="3">
    <location>
        <begin position="71"/>
        <end position="134"/>
    </location>
</feature>
<reference evidence="4" key="1">
    <citation type="submission" date="2015-11" db="EMBL/GenBank/DDBJ databases">
        <title>De novo transcriptome assembly of four potential Pierce s Disease insect vectors from Arizona vineyards.</title>
        <authorList>
            <person name="Tassone E.E."/>
        </authorList>
    </citation>
    <scope>NUCLEOTIDE SEQUENCE</scope>
</reference>
<dbReference type="Pfam" id="PF06311">
    <property type="entry name" value="NumbF"/>
    <property type="match status" value="1"/>
</dbReference>
<dbReference type="EMBL" id="GECZ01029729">
    <property type="protein sequence ID" value="JAS40040.1"/>
    <property type="molecule type" value="Transcribed_RNA"/>
</dbReference>
<dbReference type="GO" id="GO:0005737">
    <property type="term" value="C:cytoplasm"/>
    <property type="evidence" value="ECO:0007669"/>
    <property type="project" value="TreeGrafter"/>
</dbReference>
<evidence type="ECO:0000259" key="3">
    <source>
        <dbReference type="Pfam" id="PF06311"/>
    </source>
</evidence>
<proteinExistence type="predicted"/>
<feature type="non-terminal residue" evidence="4">
    <location>
        <position position="1"/>
    </location>
</feature>
<name>A0A1B6EQ71_9HEMI</name>
<gene>
    <name evidence="4" type="ORF">g.99</name>
</gene>
<sequence length="141" mass="15973">AVCLEQKQRRDKECGVSMTFDNKSATFTRSGSFRKPSLTEQQENQKPLPLSRHSNNAICNNNAKSLRSSNPFAIERPHAPPIMLERQSSFRGFSQLSKNGSPFKRQMSLRISDLPSNSERQKIFMAAQKPLKMTEPQCDSV</sequence>
<organism evidence="4">
    <name type="scientific">Cuerna arida</name>
    <dbReference type="NCBI Taxonomy" id="1464854"/>
    <lineage>
        <taxon>Eukaryota</taxon>
        <taxon>Metazoa</taxon>
        <taxon>Ecdysozoa</taxon>
        <taxon>Arthropoda</taxon>
        <taxon>Hexapoda</taxon>
        <taxon>Insecta</taxon>
        <taxon>Pterygota</taxon>
        <taxon>Neoptera</taxon>
        <taxon>Paraneoptera</taxon>
        <taxon>Hemiptera</taxon>
        <taxon>Auchenorrhyncha</taxon>
        <taxon>Membracoidea</taxon>
        <taxon>Cicadellidae</taxon>
        <taxon>Cicadellinae</taxon>
        <taxon>Proconiini</taxon>
        <taxon>Cuerna</taxon>
    </lineage>
</organism>
<feature type="compositionally biased region" description="Polar residues" evidence="2">
    <location>
        <begin position="52"/>
        <end position="64"/>
    </location>
</feature>
<dbReference type="AlphaFoldDB" id="A0A1B6EQ71"/>
<keyword evidence="1" id="KW-0597">Phosphoprotein</keyword>
<dbReference type="InterPro" id="IPR010449">
    <property type="entry name" value="Numb_domain"/>
</dbReference>
<evidence type="ECO:0000313" key="4">
    <source>
        <dbReference type="EMBL" id="JAS40040.1"/>
    </source>
</evidence>
<protein>
    <recommendedName>
        <fullName evidence="3">NUMB domain-containing protein</fullName>
    </recommendedName>
</protein>
<dbReference type="InterPro" id="IPR016698">
    <property type="entry name" value="Numb/numb-like"/>
</dbReference>
<feature type="non-terminal residue" evidence="4">
    <location>
        <position position="141"/>
    </location>
</feature>
<dbReference type="PANTHER" id="PTHR47368:SF2">
    <property type="entry name" value="PID DOMAIN-CONTAINING PROTEIN"/>
    <property type="match status" value="1"/>
</dbReference>
<evidence type="ECO:0000256" key="2">
    <source>
        <dbReference type="SAM" id="MobiDB-lite"/>
    </source>
</evidence>
<feature type="region of interest" description="Disordered" evidence="2">
    <location>
        <begin position="26"/>
        <end position="64"/>
    </location>
</feature>
<evidence type="ECO:0000256" key="1">
    <source>
        <dbReference type="ARBA" id="ARBA00022553"/>
    </source>
</evidence>
<dbReference type="PANTHER" id="PTHR47368">
    <property type="entry name" value="NUMB"/>
    <property type="match status" value="1"/>
</dbReference>